<comment type="similarity">
    <text evidence="3">Belongs to the KhpA RNA-binding protein family.</text>
</comment>
<dbReference type="InterPro" id="IPR020627">
    <property type="entry name" value="KhpA"/>
</dbReference>
<feature type="region of interest" description="Disordered" evidence="4">
    <location>
        <begin position="80"/>
        <end position="105"/>
    </location>
</feature>
<protein>
    <recommendedName>
        <fullName evidence="3">RNA-binding protein KhpA</fullName>
    </recommendedName>
    <alternativeName>
        <fullName evidence="3">KH-domain protein A</fullName>
    </alternativeName>
</protein>
<accession>A0A6G8FJP3</accession>
<comment type="subcellular location">
    <subcellularLocation>
        <location evidence="3">Cytoplasm</location>
    </subcellularLocation>
</comment>
<evidence type="ECO:0000313" key="5">
    <source>
        <dbReference type="EMBL" id="QIM16666.1"/>
    </source>
</evidence>
<dbReference type="InterPro" id="IPR009019">
    <property type="entry name" value="KH_sf_prok-type"/>
</dbReference>
<feature type="compositionally biased region" description="Low complexity" evidence="4">
    <location>
        <begin position="90"/>
        <end position="105"/>
    </location>
</feature>
<dbReference type="GO" id="GO:0005737">
    <property type="term" value="C:cytoplasm"/>
    <property type="evidence" value="ECO:0007669"/>
    <property type="project" value="UniProtKB-SubCell"/>
</dbReference>
<feature type="compositionally biased region" description="Acidic residues" evidence="4">
    <location>
        <begin position="80"/>
        <end position="89"/>
    </location>
</feature>
<dbReference type="RefSeq" id="WP_166323924.1">
    <property type="nucleotide sequence ID" value="NZ_CP049934.1"/>
</dbReference>
<dbReference type="Pfam" id="PF13083">
    <property type="entry name" value="KH_KhpA-B"/>
    <property type="match status" value="1"/>
</dbReference>
<dbReference type="HAMAP" id="MF_00088">
    <property type="entry name" value="KhpA"/>
    <property type="match status" value="1"/>
</dbReference>
<gene>
    <name evidence="3" type="primary">khpA</name>
    <name evidence="5" type="ORF">G7067_10020</name>
</gene>
<name>A0A6G8FJP3_9MICO</name>
<reference evidence="5 6" key="1">
    <citation type="submission" date="2020-03" db="EMBL/GenBank/DDBJ databases">
        <title>Leucobacter sp. nov., isolated from beetles.</title>
        <authorList>
            <person name="Hyun D.-W."/>
            <person name="Bae J.-W."/>
        </authorList>
    </citation>
    <scope>NUCLEOTIDE SEQUENCE [LARGE SCALE GENOMIC DNA]</scope>
    <source>
        <strain evidence="5 6">HDW9B</strain>
    </source>
</reference>
<dbReference type="CDD" id="cd22533">
    <property type="entry name" value="KH-II_YlqC-like"/>
    <property type="match status" value="1"/>
</dbReference>
<sequence>MADQALAEALEHLVSGIVEHPDRVRVSSRDSGRGEVLEVRVHPADLGRVIGRGGRTAQSLRTVISSLAIGERVRVDVVDTDVADSEPVDGSEAPSDSSAPSENEA</sequence>
<dbReference type="SUPFAM" id="SSF54814">
    <property type="entry name" value="Prokaryotic type KH domain (KH-domain type II)"/>
    <property type="match status" value="1"/>
</dbReference>
<dbReference type="Gene3D" id="3.30.300.20">
    <property type="match status" value="1"/>
</dbReference>
<dbReference type="AlphaFoldDB" id="A0A6G8FJP3"/>
<evidence type="ECO:0000256" key="4">
    <source>
        <dbReference type="SAM" id="MobiDB-lite"/>
    </source>
</evidence>
<dbReference type="PANTHER" id="PTHR34654:SF1">
    <property type="entry name" value="RNA-BINDING PROTEIN KHPA"/>
    <property type="match status" value="1"/>
</dbReference>
<evidence type="ECO:0000256" key="2">
    <source>
        <dbReference type="ARBA" id="ARBA00022884"/>
    </source>
</evidence>
<comment type="function">
    <text evidence="3">A probable RNA-binding protein.</text>
</comment>
<evidence type="ECO:0000256" key="3">
    <source>
        <dbReference type="HAMAP-Rule" id="MF_00088"/>
    </source>
</evidence>
<proteinExistence type="inferred from homology"/>
<dbReference type="Proteomes" id="UP000501387">
    <property type="component" value="Chromosome"/>
</dbReference>
<dbReference type="NCBIfam" id="NF002761">
    <property type="entry name" value="PRK02821.1"/>
    <property type="match status" value="1"/>
</dbReference>
<dbReference type="GO" id="GO:0003723">
    <property type="term" value="F:RNA binding"/>
    <property type="evidence" value="ECO:0007669"/>
    <property type="project" value="UniProtKB-UniRule"/>
</dbReference>
<dbReference type="PANTHER" id="PTHR34654">
    <property type="entry name" value="UPF0109 PROTEIN SCO5592"/>
    <property type="match status" value="1"/>
</dbReference>
<keyword evidence="2 3" id="KW-0694">RNA-binding</keyword>
<dbReference type="KEGG" id="lins:G7067_10020"/>
<evidence type="ECO:0000256" key="1">
    <source>
        <dbReference type="ARBA" id="ARBA00022490"/>
    </source>
</evidence>
<evidence type="ECO:0000313" key="6">
    <source>
        <dbReference type="Proteomes" id="UP000501387"/>
    </source>
</evidence>
<keyword evidence="1 3" id="KW-0963">Cytoplasm</keyword>
<organism evidence="5 6">
    <name type="scientific">Leucobacter insecticola</name>
    <dbReference type="NCBI Taxonomy" id="2714934"/>
    <lineage>
        <taxon>Bacteria</taxon>
        <taxon>Bacillati</taxon>
        <taxon>Actinomycetota</taxon>
        <taxon>Actinomycetes</taxon>
        <taxon>Micrococcales</taxon>
        <taxon>Microbacteriaceae</taxon>
        <taxon>Leucobacter</taxon>
    </lineage>
</organism>
<dbReference type="InterPro" id="IPR015946">
    <property type="entry name" value="KH_dom-like_a/b"/>
</dbReference>
<keyword evidence="6" id="KW-1185">Reference proteome</keyword>
<dbReference type="EMBL" id="CP049934">
    <property type="protein sequence ID" value="QIM16666.1"/>
    <property type="molecule type" value="Genomic_DNA"/>
</dbReference>